<evidence type="ECO:0000256" key="1">
    <source>
        <dbReference type="ARBA" id="ARBA00012513"/>
    </source>
</evidence>
<dbReference type="CDD" id="cd14014">
    <property type="entry name" value="STKc_PknB_like"/>
    <property type="match status" value="1"/>
</dbReference>
<dbReference type="InterPro" id="IPR018490">
    <property type="entry name" value="cNMP-bd_dom_sf"/>
</dbReference>
<evidence type="ECO:0000259" key="9">
    <source>
        <dbReference type="PROSITE" id="PS50011"/>
    </source>
</evidence>
<evidence type="ECO:0000256" key="4">
    <source>
        <dbReference type="ARBA" id="ARBA00022741"/>
    </source>
</evidence>
<evidence type="ECO:0000256" key="8">
    <source>
        <dbReference type="PROSITE-ProRule" id="PRU10141"/>
    </source>
</evidence>
<dbReference type="InterPro" id="IPR017441">
    <property type="entry name" value="Protein_kinase_ATP_BS"/>
</dbReference>
<dbReference type="InterPro" id="IPR008271">
    <property type="entry name" value="Ser/Thr_kinase_AS"/>
</dbReference>
<dbReference type="InterPro" id="IPR011009">
    <property type="entry name" value="Kinase-like_dom_sf"/>
</dbReference>
<name>A0A6J4IKP9_9CHLR</name>
<dbReference type="GO" id="GO:0004674">
    <property type="term" value="F:protein serine/threonine kinase activity"/>
    <property type="evidence" value="ECO:0007669"/>
    <property type="project" value="UniProtKB-KW"/>
</dbReference>
<dbReference type="CDD" id="cd00038">
    <property type="entry name" value="CAP_ED"/>
    <property type="match status" value="1"/>
</dbReference>
<dbReference type="Gene3D" id="3.30.200.20">
    <property type="entry name" value="Phosphorylase Kinase, domain 1"/>
    <property type="match status" value="1"/>
</dbReference>
<dbReference type="PROSITE" id="PS50011">
    <property type="entry name" value="PROTEIN_KINASE_DOM"/>
    <property type="match status" value="1"/>
</dbReference>
<dbReference type="EMBL" id="CADCTC010000131">
    <property type="protein sequence ID" value="CAA9252926.1"/>
    <property type="molecule type" value="Genomic_DNA"/>
</dbReference>
<keyword evidence="7" id="KW-0142">cGMP-binding</keyword>
<dbReference type="InterPro" id="IPR000719">
    <property type="entry name" value="Prot_kinase_dom"/>
</dbReference>
<evidence type="ECO:0000259" key="10">
    <source>
        <dbReference type="PROSITE" id="PS50042"/>
    </source>
</evidence>
<dbReference type="AlphaFoldDB" id="A0A6J4IKP9"/>
<dbReference type="Pfam" id="PF00069">
    <property type="entry name" value="Pkinase"/>
    <property type="match status" value="1"/>
</dbReference>
<dbReference type="PANTHER" id="PTHR43289">
    <property type="entry name" value="MITOGEN-ACTIVATED PROTEIN KINASE KINASE KINASE 20-RELATED"/>
    <property type="match status" value="1"/>
</dbReference>
<keyword evidence="3" id="KW-0808">Transferase</keyword>
<dbReference type="GO" id="GO:0005524">
    <property type="term" value="F:ATP binding"/>
    <property type="evidence" value="ECO:0007669"/>
    <property type="project" value="UniProtKB-UniRule"/>
</dbReference>
<reference evidence="11" key="1">
    <citation type="submission" date="2020-02" db="EMBL/GenBank/DDBJ databases">
        <authorList>
            <person name="Meier V. D."/>
        </authorList>
    </citation>
    <scope>NUCLEOTIDE SEQUENCE</scope>
    <source>
        <strain evidence="11">AVDCRST_MAG77</strain>
    </source>
</reference>
<dbReference type="PRINTS" id="PR00103">
    <property type="entry name" value="CAMPKINASE"/>
</dbReference>
<keyword evidence="5 11" id="KW-0418">Kinase</keyword>
<dbReference type="PROSITE" id="PS00889">
    <property type="entry name" value="CNMP_BINDING_2"/>
    <property type="match status" value="1"/>
</dbReference>
<evidence type="ECO:0000256" key="5">
    <source>
        <dbReference type="ARBA" id="ARBA00022777"/>
    </source>
</evidence>
<dbReference type="Gene3D" id="1.10.510.10">
    <property type="entry name" value="Transferase(Phosphotransferase) domain 1"/>
    <property type="match status" value="1"/>
</dbReference>
<dbReference type="InterPro" id="IPR014710">
    <property type="entry name" value="RmlC-like_jellyroll"/>
</dbReference>
<evidence type="ECO:0000256" key="6">
    <source>
        <dbReference type="ARBA" id="ARBA00022840"/>
    </source>
</evidence>
<dbReference type="SUPFAM" id="SSF51206">
    <property type="entry name" value="cAMP-binding domain-like"/>
    <property type="match status" value="1"/>
</dbReference>
<dbReference type="InterPro" id="IPR000595">
    <property type="entry name" value="cNMP-bd_dom"/>
</dbReference>
<dbReference type="InterPro" id="IPR018488">
    <property type="entry name" value="cNMP-bd_CS"/>
</dbReference>
<feature type="domain" description="Protein kinase" evidence="9">
    <location>
        <begin position="181"/>
        <end position="465"/>
    </location>
</feature>
<dbReference type="Pfam" id="PF00027">
    <property type="entry name" value="cNMP_binding"/>
    <property type="match status" value="1"/>
</dbReference>
<dbReference type="PROSITE" id="PS00107">
    <property type="entry name" value="PROTEIN_KINASE_ATP"/>
    <property type="match status" value="1"/>
</dbReference>
<evidence type="ECO:0000256" key="3">
    <source>
        <dbReference type="ARBA" id="ARBA00022679"/>
    </source>
</evidence>
<dbReference type="PROSITE" id="PS00108">
    <property type="entry name" value="PROTEIN_KINASE_ST"/>
    <property type="match status" value="1"/>
</dbReference>
<evidence type="ECO:0000256" key="2">
    <source>
        <dbReference type="ARBA" id="ARBA00022535"/>
    </source>
</evidence>
<gene>
    <name evidence="11" type="ORF">AVDCRST_MAG77-2290</name>
</gene>
<keyword evidence="2" id="KW-0140">cGMP</keyword>
<proteinExistence type="predicted"/>
<accession>A0A6J4IKP9</accession>
<feature type="domain" description="Cyclic nucleotide-binding" evidence="10">
    <location>
        <begin position="27"/>
        <end position="146"/>
    </location>
</feature>
<dbReference type="PANTHER" id="PTHR43289:SF6">
    <property type="entry name" value="SERINE_THREONINE-PROTEIN KINASE NEKL-3"/>
    <property type="match status" value="1"/>
</dbReference>
<dbReference type="SUPFAM" id="SSF56112">
    <property type="entry name" value="Protein kinase-like (PK-like)"/>
    <property type="match status" value="1"/>
</dbReference>
<dbReference type="GO" id="GO:0030553">
    <property type="term" value="F:cGMP binding"/>
    <property type="evidence" value="ECO:0007669"/>
    <property type="project" value="UniProtKB-KW"/>
</dbReference>
<sequence length="495" mass="52255">MRLPGLFAPRDEAHEVQLAHTLRRVPLFAGLPAHDLVRLWRRLHEVRVPAGSAIFRRGDAGDRFFIVKQGALEVCLSLTPHKVVVSRLGPGDSFGEMALLTGAPRAATILAAEDAVLWALERDEFEALVAGSVPLLRSMNRELCERLRRTNAQVEVLRLGDTSASAISMLTATGALHFGPYRALEQIGAGGTAVVYHAVHPLTGEDVAVKVLPGAWGSAPGARTRLAREARVLRSLDHPNVVRLLDVGSLGDGSVTGTGGTSIQPELLPGVPGGGSYVVMELLPQSLSQVLRESYPAPLPVAQALRIAVGVAEGLDAAHGQGVIHRDVKPENILLREDGTPVLADFGLALARADAAAGQRLTADNVIAGTPDYISPEQVAGLPVDRRADIYSLGVVLYEMLAGHVPFAGRDAYDTFTAHLEKSPPPLPAHVPAVVQDVVEQALQKLPSDRFATAGALAGALRAALASLAAEQQPAAPQELLSWAELPDLLSLVAA</sequence>
<dbReference type="SMART" id="SM00220">
    <property type="entry name" value="S_TKc"/>
    <property type="match status" value="1"/>
</dbReference>
<dbReference type="SMART" id="SM00100">
    <property type="entry name" value="cNMP"/>
    <property type="match status" value="1"/>
</dbReference>
<dbReference type="EC" id="2.7.11.1" evidence="1"/>
<organism evidence="11">
    <name type="scientific">uncultured Chloroflexota bacterium</name>
    <dbReference type="NCBI Taxonomy" id="166587"/>
    <lineage>
        <taxon>Bacteria</taxon>
        <taxon>Bacillati</taxon>
        <taxon>Chloroflexota</taxon>
        <taxon>environmental samples</taxon>
    </lineage>
</organism>
<feature type="binding site" evidence="8">
    <location>
        <position position="210"/>
    </location>
    <ligand>
        <name>ATP</name>
        <dbReference type="ChEBI" id="CHEBI:30616"/>
    </ligand>
</feature>
<keyword evidence="11" id="KW-0723">Serine/threonine-protein kinase</keyword>
<evidence type="ECO:0000256" key="7">
    <source>
        <dbReference type="ARBA" id="ARBA00022992"/>
    </source>
</evidence>
<dbReference type="Gene3D" id="2.60.120.10">
    <property type="entry name" value="Jelly Rolls"/>
    <property type="match status" value="1"/>
</dbReference>
<keyword evidence="6 8" id="KW-0067">ATP-binding</keyword>
<evidence type="ECO:0000313" key="11">
    <source>
        <dbReference type="EMBL" id="CAA9252926.1"/>
    </source>
</evidence>
<dbReference type="PROSITE" id="PS50042">
    <property type="entry name" value="CNMP_BINDING_3"/>
    <property type="match status" value="1"/>
</dbReference>
<protein>
    <recommendedName>
        <fullName evidence="1">non-specific serine/threonine protein kinase</fullName>
        <ecNumber evidence="1">2.7.11.1</ecNumber>
    </recommendedName>
</protein>
<keyword evidence="4 8" id="KW-0547">Nucleotide-binding</keyword>